<gene>
    <name evidence="2" type="ORF">GOEFS_092_00500</name>
</gene>
<comment type="caution">
    <text evidence="2">The sequence shown here is derived from an EMBL/GenBank/DDBJ whole genome shotgun (WGS) entry which is preliminary data.</text>
</comment>
<dbReference type="Gene3D" id="3.10.129.10">
    <property type="entry name" value="Hotdog Thioesterase"/>
    <property type="match status" value="2"/>
</dbReference>
<accession>H0R3H4</accession>
<proteinExistence type="predicted"/>
<organism evidence="2 3">
    <name type="scientific">Gordonia effusa NBRC 100432</name>
    <dbReference type="NCBI Taxonomy" id="1077974"/>
    <lineage>
        <taxon>Bacteria</taxon>
        <taxon>Bacillati</taxon>
        <taxon>Actinomycetota</taxon>
        <taxon>Actinomycetes</taxon>
        <taxon>Mycobacteriales</taxon>
        <taxon>Gordoniaceae</taxon>
        <taxon>Gordonia</taxon>
    </lineage>
</organism>
<dbReference type="SUPFAM" id="SSF54637">
    <property type="entry name" value="Thioesterase/thiol ester dehydrase-isomerase"/>
    <property type="match status" value="2"/>
</dbReference>
<evidence type="ECO:0000313" key="3">
    <source>
        <dbReference type="Proteomes" id="UP000035034"/>
    </source>
</evidence>
<reference evidence="2 3" key="1">
    <citation type="submission" date="2011-12" db="EMBL/GenBank/DDBJ databases">
        <title>Whole genome shotgun sequence of Gordonia effusa NBRC 100432.</title>
        <authorList>
            <person name="Yoshida I."/>
            <person name="Takarada H."/>
            <person name="Hosoyama A."/>
            <person name="Tsuchikane K."/>
            <person name="Katsumata H."/>
            <person name="Yamazaki S."/>
            <person name="Fujita N."/>
        </authorList>
    </citation>
    <scope>NUCLEOTIDE SEQUENCE [LARGE SCALE GENOMIC DNA]</scope>
    <source>
        <strain evidence="2 3">NBRC 100432</strain>
    </source>
</reference>
<evidence type="ECO:0000259" key="1">
    <source>
        <dbReference type="Pfam" id="PF13452"/>
    </source>
</evidence>
<dbReference type="STRING" id="1077974.GOEFS_092_00500"/>
<dbReference type="InterPro" id="IPR039569">
    <property type="entry name" value="FAS1-like_DH_region"/>
</dbReference>
<keyword evidence="3" id="KW-1185">Reference proteome</keyword>
<dbReference type="eggNOG" id="COG3777">
    <property type="taxonomic scope" value="Bacteria"/>
</dbReference>
<dbReference type="AlphaFoldDB" id="H0R3H4"/>
<dbReference type="InterPro" id="IPR029069">
    <property type="entry name" value="HotDog_dom_sf"/>
</dbReference>
<dbReference type="GO" id="GO:0019171">
    <property type="term" value="F:(3R)-hydroxyacyl-[acyl-carrier-protein] dehydratase activity"/>
    <property type="evidence" value="ECO:0007669"/>
    <property type="project" value="TreeGrafter"/>
</dbReference>
<dbReference type="Proteomes" id="UP000035034">
    <property type="component" value="Unassembled WGS sequence"/>
</dbReference>
<dbReference type="PANTHER" id="PTHR28152:SF1">
    <property type="entry name" value="HYDROXYACYL-THIOESTER DEHYDRATASE TYPE 2, MITOCHONDRIAL"/>
    <property type="match status" value="1"/>
</dbReference>
<sequence length="293" mass="31421">MNNWTARPITTHELIDPGPVAALASLFDDGLPTPAVGNILPPLWHWVALPRWSPSSQLAADGHPFRGSFLPPVELPRRMFAGGEVSFMADLRVGDTVRRESIVESVTEKNGRSGQLVIVVVSTTLFTAADEPAVTEKQNLIYREAEVPAAVEQYVGPALPPARGPVGPPLVAAGAGRWDFRTDPTLLMRFSAATANAHRIHYDWPYATGVEGYPDLVVHGPLMTLALAEAHRLAGSASRITTLTHRNRAPLFCGQSAHLRSTVTSAGHNVELFGPDAGTRTAIELTLSKGAQP</sequence>
<protein>
    <recommendedName>
        <fullName evidence="1">FAS1-like dehydratase domain-containing protein</fullName>
    </recommendedName>
</protein>
<dbReference type="Pfam" id="PF13452">
    <property type="entry name" value="FAS1_DH_region"/>
    <property type="match status" value="1"/>
</dbReference>
<dbReference type="PANTHER" id="PTHR28152">
    <property type="entry name" value="HYDROXYACYL-THIOESTER DEHYDRATASE TYPE 2, MITOCHONDRIAL"/>
    <property type="match status" value="1"/>
</dbReference>
<dbReference type="RefSeq" id="WP_007318960.1">
    <property type="nucleotide sequence ID" value="NZ_BAEH01000092.1"/>
</dbReference>
<evidence type="ECO:0000313" key="2">
    <source>
        <dbReference type="EMBL" id="GAB19625.1"/>
    </source>
</evidence>
<feature type="domain" description="FAS1-like dehydratase" evidence="1">
    <location>
        <begin position="58"/>
        <end position="135"/>
    </location>
</feature>
<dbReference type="EMBL" id="BAEH01000092">
    <property type="protein sequence ID" value="GAB19625.1"/>
    <property type="molecule type" value="Genomic_DNA"/>
</dbReference>
<dbReference type="InterPro" id="IPR052741">
    <property type="entry name" value="Mitochondrial_HTD2"/>
</dbReference>
<name>H0R3H4_9ACTN</name>
<dbReference type="OrthoDB" id="7183822at2"/>